<feature type="region of interest" description="Disordered" evidence="1">
    <location>
        <begin position="32"/>
        <end position="53"/>
    </location>
</feature>
<dbReference type="Proteomes" id="UP000271889">
    <property type="component" value="Unassembled WGS sequence"/>
</dbReference>
<proteinExistence type="predicted"/>
<evidence type="ECO:0000256" key="1">
    <source>
        <dbReference type="SAM" id="MobiDB-lite"/>
    </source>
</evidence>
<gene>
    <name evidence="2" type="ORF">CGOC_LOCUS12183</name>
</gene>
<dbReference type="AlphaFoldDB" id="A0A3P7QLS7"/>
<protein>
    <submittedName>
        <fullName evidence="2">Uncharacterized protein</fullName>
    </submittedName>
</protein>
<evidence type="ECO:0000313" key="2">
    <source>
        <dbReference type="EMBL" id="VDN32692.1"/>
    </source>
</evidence>
<reference evidence="2 3" key="1">
    <citation type="submission" date="2018-11" db="EMBL/GenBank/DDBJ databases">
        <authorList>
            <consortium name="Pathogen Informatics"/>
        </authorList>
    </citation>
    <scope>NUCLEOTIDE SEQUENCE [LARGE SCALE GENOMIC DNA]</scope>
</reference>
<sequence length="87" mass="10323">MFLTSAALFLYMDTIDPQEKFFVSPMWPFLNSHSLPLSNDDKTKQPKERNKHEKEEIFLEPPAFLFCEVLQYNRWALFFCPVNPHGI</sequence>
<organism evidence="2 3">
    <name type="scientific">Cylicostephanus goldi</name>
    <name type="common">Nematode worm</name>
    <dbReference type="NCBI Taxonomy" id="71465"/>
    <lineage>
        <taxon>Eukaryota</taxon>
        <taxon>Metazoa</taxon>
        <taxon>Ecdysozoa</taxon>
        <taxon>Nematoda</taxon>
        <taxon>Chromadorea</taxon>
        <taxon>Rhabditida</taxon>
        <taxon>Rhabditina</taxon>
        <taxon>Rhabditomorpha</taxon>
        <taxon>Strongyloidea</taxon>
        <taxon>Strongylidae</taxon>
        <taxon>Cylicostephanus</taxon>
    </lineage>
</organism>
<accession>A0A3P7QLS7</accession>
<evidence type="ECO:0000313" key="3">
    <source>
        <dbReference type="Proteomes" id="UP000271889"/>
    </source>
</evidence>
<feature type="compositionally biased region" description="Basic and acidic residues" evidence="1">
    <location>
        <begin position="39"/>
        <end position="53"/>
    </location>
</feature>
<keyword evidence="3" id="KW-1185">Reference proteome</keyword>
<dbReference type="EMBL" id="UYRV01121224">
    <property type="protein sequence ID" value="VDN32692.1"/>
    <property type="molecule type" value="Genomic_DNA"/>
</dbReference>
<name>A0A3P7QLS7_CYLGO</name>